<dbReference type="GO" id="GO:0015138">
    <property type="term" value="F:fumarate transmembrane transporter activity"/>
    <property type="evidence" value="ECO:0007669"/>
    <property type="project" value="TreeGrafter"/>
</dbReference>
<evidence type="ECO:0000256" key="8">
    <source>
        <dbReference type="SAM" id="Phobius"/>
    </source>
</evidence>
<feature type="transmembrane region" description="Helical" evidence="8">
    <location>
        <begin position="12"/>
        <end position="30"/>
    </location>
</feature>
<protein>
    <submittedName>
        <fullName evidence="9">Uncharacterized protein</fullName>
    </submittedName>
</protein>
<evidence type="ECO:0000256" key="3">
    <source>
        <dbReference type="ARBA" id="ARBA00022448"/>
    </source>
</evidence>
<name>A0AAV2I7R9_LYMST</name>
<keyword evidence="6 8" id="KW-0472">Membrane</keyword>
<evidence type="ECO:0000256" key="1">
    <source>
        <dbReference type="ARBA" id="ARBA00004141"/>
    </source>
</evidence>
<evidence type="ECO:0000256" key="6">
    <source>
        <dbReference type="ARBA" id="ARBA00023136"/>
    </source>
</evidence>
<feature type="compositionally biased region" description="Basic and acidic residues" evidence="7">
    <location>
        <begin position="246"/>
        <end position="266"/>
    </location>
</feature>
<dbReference type="Pfam" id="PF00939">
    <property type="entry name" value="Na_sulph_symp"/>
    <property type="match status" value="1"/>
</dbReference>
<feature type="transmembrane region" description="Helical" evidence="8">
    <location>
        <begin position="632"/>
        <end position="654"/>
    </location>
</feature>
<dbReference type="GO" id="GO:0015139">
    <property type="term" value="F:alpha-ketoglutarate transmembrane transporter activity"/>
    <property type="evidence" value="ECO:0007669"/>
    <property type="project" value="TreeGrafter"/>
</dbReference>
<dbReference type="InterPro" id="IPR001898">
    <property type="entry name" value="SLC13A/DASS"/>
</dbReference>
<organism evidence="9 10">
    <name type="scientific">Lymnaea stagnalis</name>
    <name type="common">Great pond snail</name>
    <name type="synonym">Helix stagnalis</name>
    <dbReference type="NCBI Taxonomy" id="6523"/>
    <lineage>
        <taxon>Eukaryota</taxon>
        <taxon>Metazoa</taxon>
        <taxon>Spiralia</taxon>
        <taxon>Lophotrochozoa</taxon>
        <taxon>Mollusca</taxon>
        <taxon>Gastropoda</taxon>
        <taxon>Heterobranchia</taxon>
        <taxon>Euthyneura</taxon>
        <taxon>Panpulmonata</taxon>
        <taxon>Hygrophila</taxon>
        <taxon>Lymnaeoidea</taxon>
        <taxon>Lymnaeidae</taxon>
        <taxon>Lymnaea</taxon>
    </lineage>
</organism>
<dbReference type="GO" id="GO:0015141">
    <property type="term" value="F:succinate transmembrane transporter activity"/>
    <property type="evidence" value="ECO:0007669"/>
    <property type="project" value="TreeGrafter"/>
</dbReference>
<feature type="transmembrane region" description="Helical" evidence="8">
    <location>
        <begin position="42"/>
        <end position="69"/>
    </location>
</feature>
<feature type="transmembrane region" description="Helical" evidence="8">
    <location>
        <begin position="358"/>
        <end position="380"/>
    </location>
</feature>
<keyword evidence="5 8" id="KW-1133">Transmembrane helix</keyword>
<evidence type="ECO:0000256" key="4">
    <source>
        <dbReference type="ARBA" id="ARBA00022692"/>
    </source>
</evidence>
<keyword evidence="10" id="KW-1185">Reference proteome</keyword>
<evidence type="ECO:0000313" key="10">
    <source>
        <dbReference type="Proteomes" id="UP001497497"/>
    </source>
</evidence>
<feature type="transmembrane region" description="Helical" evidence="8">
    <location>
        <begin position="89"/>
        <end position="106"/>
    </location>
</feature>
<dbReference type="PANTHER" id="PTHR10283">
    <property type="entry name" value="SOLUTE CARRIER FAMILY 13 MEMBER"/>
    <property type="match status" value="1"/>
</dbReference>
<dbReference type="GO" id="GO:0005886">
    <property type="term" value="C:plasma membrane"/>
    <property type="evidence" value="ECO:0007669"/>
    <property type="project" value="TreeGrafter"/>
</dbReference>
<dbReference type="AlphaFoldDB" id="A0AAV2I7R9"/>
<keyword evidence="4 8" id="KW-0812">Transmembrane</keyword>
<dbReference type="EMBL" id="CAXITT010000433">
    <property type="protein sequence ID" value="CAL1541458.1"/>
    <property type="molecule type" value="Genomic_DNA"/>
</dbReference>
<reference evidence="9 10" key="1">
    <citation type="submission" date="2024-04" db="EMBL/GenBank/DDBJ databases">
        <authorList>
            <consortium name="Genoscope - CEA"/>
            <person name="William W."/>
        </authorList>
    </citation>
    <scope>NUCLEOTIDE SEQUENCE [LARGE SCALE GENOMIC DNA]</scope>
</reference>
<accession>A0AAV2I7R9</accession>
<sequence>MSSQFIKSLRASWQVITVFLTLVVLCPLIFPYSERSQESKCVYVILLMTIFWITEAFPLPVTSLIPLALCPLLGIAPSSKLVRVFLEDVSFLLIGGLFVAIAIEECKLHKRFALRILMFIGVKPRRLLLGIMVTTAFLSMWISNTAATAMMMPITRSLLTKLFITSSQMSKSRDAHPRQTDGDGKKKKTCFNFLLNISVFINVYSISEDESIEMNSLKDFNKYAEETAIVFSAVDVHLVGQPHHHSPADHSHWGDYKHHEPRDQSGAEKVMGSPQSQEDSKLQPLLEPAAVQEIVSIEDEEEILKNLDSTNMATLKTFSMSVCYSANIGGIATLTGTAANMVLGRMVGDLSTEPVITFASWFAFGFPTALLILLACYFWMNITAFGLRSTLKCSSQASKEEVTQAMKTIQEEYHNLGKIKFNEAIVLAHFCVLVVLWLLRVPGSFPGWATLFKPGYVSDGSTALLAATSLFVFPSQRPNVFFFRAAGDKSPARSMPSILSWKQTMKKFPWGVIFLIGGGFSLSEAMKVSGLSTVISNNLMFIKFMPLWVASLLIITLTSAATQVASNTVVTMLVLPMLKDIASSMQVHPLYLMLPATVSSSLAFMLPVATAPNALVFGYGDVRVVDMIKCGMMLNILGIIVVTLGINTWGYALFNMGSLPSWATSSLSNTTFPWNSTIAPGMLTLMNSSASSTTSI</sequence>
<dbReference type="PANTHER" id="PTHR10283:SF82">
    <property type="entry name" value="SOLUTE CARRIER FAMILY 13 MEMBER 2"/>
    <property type="match status" value="1"/>
</dbReference>
<evidence type="ECO:0000256" key="5">
    <source>
        <dbReference type="ARBA" id="ARBA00022989"/>
    </source>
</evidence>
<dbReference type="GO" id="GO:0017153">
    <property type="term" value="F:sodium:dicarboxylate symporter activity"/>
    <property type="evidence" value="ECO:0007669"/>
    <property type="project" value="TreeGrafter"/>
</dbReference>
<feature type="transmembrane region" description="Helical" evidence="8">
    <location>
        <begin position="590"/>
        <end position="612"/>
    </location>
</feature>
<comment type="similarity">
    <text evidence="2">Belongs to the SLC13A/DASS transporter (TC 2.A.47) family. NADC subfamily.</text>
</comment>
<dbReference type="Proteomes" id="UP001497497">
    <property type="component" value="Unassembled WGS sequence"/>
</dbReference>
<proteinExistence type="inferred from homology"/>
<keyword evidence="3" id="KW-0813">Transport</keyword>
<gene>
    <name evidence="9" type="ORF">GSLYS_00015064001</name>
</gene>
<feature type="transmembrane region" description="Helical" evidence="8">
    <location>
        <begin position="127"/>
        <end position="152"/>
    </location>
</feature>
<comment type="subcellular location">
    <subcellularLocation>
        <location evidence="1">Membrane</location>
        <topology evidence="1">Multi-pass membrane protein</topology>
    </subcellularLocation>
</comment>
<evidence type="ECO:0000256" key="7">
    <source>
        <dbReference type="SAM" id="MobiDB-lite"/>
    </source>
</evidence>
<comment type="caution">
    <text evidence="9">The sequence shown here is derived from an EMBL/GenBank/DDBJ whole genome shotgun (WGS) entry which is preliminary data.</text>
</comment>
<dbReference type="PROSITE" id="PS01271">
    <property type="entry name" value="NA_SULFATE"/>
    <property type="match status" value="1"/>
</dbReference>
<feature type="transmembrane region" description="Helical" evidence="8">
    <location>
        <begin position="546"/>
        <end position="578"/>
    </location>
</feature>
<dbReference type="GO" id="GO:0071285">
    <property type="term" value="P:cellular response to lithium ion"/>
    <property type="evidence" value="ECO:0007669"/>
    <property type="project" value="TreeGrafter"/>
</dbReference>
<evidence type="ECO:0000256" key="2">
    <source>
        <dbReference type="ARBA" id="ARBA00006772"/>
    </source>
</evidence>
<feature type="transmembrane region" description="Helical" evidence="8">
    <location>
        <begin position="463"/>
        <end position="487"/>
    </location>
</feature>
<feature type="transmembrane region" description="Helical" evidence="8">
    <location>
        <begin position="424"/>
        <end position="443"/>
    </location>
</feature>
<dbReference type="InterPro" id="IPR031312">
    <property type="entry name" value="Na/sul_symport_CS"/>
</dbReference>
<feature type="transmembrane region" description="Helical" evidence="8">
    <location>
        <begin position="508"/>
        <end position="526"/>
    </location>
</feature>
<feature type="region of interest" description="Disordered" evidence="7">
    <location>
        <begin position="241"/>
        <end position="282"/>
    </location>
</feature>
<evidence type="ECO:0000313" key="9">
    <source>
        <dbReference type="EMBL" id="CAL1541458.1"/>
    </source>
</evidence>